<name>A0AC61PI65_9FIRM</name>
<keyword evidence="2" id="KW-1185">Reference proteome</keyword>
<accession>A0AC61PI65</accession>
<evidence type="ECO:0000313" key="1">
    <source>
        <dbReference type="EMBL" id="SMC37899.1"/>
    </source>
</evidence>
<evidence type="ECO:0000313" key="2">
    <source>
        <dbReference type="Proteomes" id="UP000192328"/>
    </source>
</evidence>
<protein>
    <submittedName>
        <fullName evidence="1">Uncharacterized protein</fullName>
    </submittedName>
</protein>
<sequence length="169" mass="19952">MEELVISVSRKPRRSDVFLLRLMAVLGVLFLLQGILFSTAFMLPCFLTALCYYWYRHASKREYEYTLDEESLKIERVSDHGRNLLYEIPYGSIVLVCRPDSDEAAPYRKGGAVRVKKEDYTSYREDVPYYTVIVRDEPRMLKLLMDLTPEAIRLLRRRNRETVRISDTQ</sequence>
<dbReference type="Proteomes" id="UP000192328">
    <property type="component" value="Unassembled WGS sequence"/>
</dbReference>
<dbReference type="EMBL" id="FWXZ01000001">
    <property type="protein sequence ID" value="SMC37899.1"/>
    <property type="molecule type" value="Genomic_DNA"/>
</dbReference>
<organism evidence="1 2">
    <name type="scientific">Aristaeella lactis</name>
    <dbReference type="NCBI Taxonomy" id="3046383"/>
    <lineage>
        <taxon>Bacteria</taxon>
        <taxon>Bacillati</taxon>
        <taxon>Bacillota</taxon>
        <taxon>Clostridia</taxon>
        <taxon>Eubacteriales</taxon>
        <taxon>Aristaeellaceae</taxon>
        <taxon>Aristaeella</taxon>
    </lineage>
</organism>
<proteinExistence type="predicted"/>
<gene>
    <name evidence="1" type="ORF">SAMN06297397_0417</name>
</gene>
<reference evidence="1" key="1">
    <citation type="submission" date="2017-04" db="EMBL/GenBank/DDBJ databases">
        <authorList>
            <person name="Varghese N."/>
            <person name="Submissions S."/>
        </authorList>
    </citation>
    <scope>NUCLEOTIDE SEQUENCE</scope>
    <source>
        <strain evidence="1">WTE2008</strain>
    </source>
</reference>
<comment type="caution">
    <text evidence="1">The sequence shown here is derived from an EMBL/GenBank/DDBJ whole genome shotgun (WGS) entry which is preliminary data.</text>
</comment>